<protein>
    <recommendedName>
        <fullName evidence="4">Glycosyl hydrolase family 32 N-terminal domain-containing protein</fullName>
    </recommendedName>
</protein>
<dbReference type="SUPFAM" id="SSF75005">
    <property type="entry name" value="Arabinanase/levansucrase/invertase"/>
    <property type="match status" value="1"/>
</dbReference>
<dbReference type="Proteomes" id="UP000436047">
    <property type="component" value="Unassembled WGS sequence"/>
</dbReference>
<comment type="caution">
    <text evidence="5">The sequence shown here is derived from an EMBL/GenBank/DDBJ whole genome shotgun (WGS) entry which is preliminary data.</text>
</comment>
<evidence type="ECO:0000256" key="3">
    <source>
        <dbReference type="ARBA" id="ARBA00023295"/>
    </source>
</evidence>
<evidence type="ECO:0000313" key="5">
    <source>
        <dbReference type="EMBL" id="MSS90080.1"/>
    </source>
</evidence>
<evidence type="ECO:0000259" key="4">
    <source>
        <dbReference type="Pfam" id="PF00251"/>
    </source>
</evidence>
<feature type="domain" description="Glycosyl hydrolase family 32 N-terminal" evidence="4">
    <location>
        <begin position="79"/>
        <end position="130"/>
    </location>
</feature>
<sequence>MAPDGKQGSHPYERRDTSLHSGRYGGLIFKDGQWHLFACIFPKGKQFVTHYISRDGSLDHWDYVKEDTFGPDGVIYQGPDWRDPRIVYREELGEYWMFLAARANEGHSQTGCVGLCVSRDLKHWEYRKPVYYPRRHRQKRSFSRTGFPTVSFP</sequence>
<dbReference type="GO" id="GO:0016798">
    <property type="term" value="F:hydrolase activity, acting on glycosyl bonds"/>
    <property type="evidence" value="ECO:0007669"/>
    <property type="project" value="UniProtKB-KW"/>
</dbReference>
<dbReference type="Pfam" id="PF00251">
    <property type="entry name" value="Glyco_hydro_32N"/>
    <property type="match status" value="1"/>
</dbReference>
<accession>A0A6N7WL03</accession>
<evidence type="ECO:0000313" key="6">
    <source>
        <dbReference type="Proteomes" id="UP000436047"/>
    </source>
</evidence>
<dbReference type="EMBL" id="VUMI01000031">
    <property type="protein sequence ID" value="MSS90080.1"/>
    <property type="molecule type" value="Genomic_DNA"/>
</dbReference>
<gene>
    <name evidence="5" type="ORF">FYJ45_17890</name>
</gene>
<evidence type="ECO:0000256" key="1">
    <source>
        <dbReference type="ARBA" id="ARBA00009902"/>
    </source>
</evidence>
<dbReference type="InterPro" id="IPR013148">
    <property type="entry name" value="Glyco_hydro_32_N"/>
</dbReference>
<organism evidence="5 6">
    <name type="scientific">Eisenbergiella porci</name>
    <dbReference type="NCBI Taxonomy" id="2652274"/>
    <lineage>
        <taxon>Bacteria</taxon>
        <taxon>Bacillati</taxon>
        <taxon>Bacillota</taxon>
        <taxon>Clostridia</taxon>
        <taxon>Lachnospirales</taxon>
        <taxon>Lachnospiraceae</taxon>
        <taxon>Eisenbergiella</taxon>
    </lineage>
</organism>
<dbReference type="GeneID" id="86054913"/>
<evidence type="ECO:0000256" key="2">
    <source>
        <dbReference type="ARBA" id="ARBA00022801"/>
    </source>
</evidence>
<proteinExistence type="inferred from homology"/>
<dbReference type="RefSeq" id="WP_154466289.1">
    <property type="nucleotide sequence ID" value="NZ_VUMI01000031.1"/>
</dbReference>
<dbReference type="AlphaFoldDB" id="A0A6N7WL03"/>
<comment type="similarity">
    <text evidence="1">Belongs to the glycosyl hydrolase 32 family.</text>
</comment>
<reference evidence="5 6" key="1">
    <citation type="submission" date="2019-08" db="EMBL/GenBank/DDBJ databases">
        <title>In-depth cultivation of the pig gut microbiome towards novel bacterial diversity and tailored functional studies.</title>
        <authorList>
            <person name="Wylensek D."/>
            <person name="Hitch T.C.A."/>
            <person name="Clavel T."/>
        </authorList>
    </citation>
    <scope>NUCLEOTIDE SEQUENCE [LARGE SCALE GENOMIC DNA]</scope>
    <source>
        <strain evidence="5 6">WCA-389-WT-23B</strain>
    </source>
</reference>
<keyword evidence="2" id="KW-0378">Hydrolase</keyword>
<keyword evidence="3" id="KW-0326">Glycosidase</keyword>
<keyword evidence="6" id="KW-1185">Reference proteome</keyword>
<dbReference type="InterPro" id="IPR023296">
    <property type="entry name" value="Glyco_hydro_beta-prop_sf"/>
</dbReference>
<dbReference type="Gene3D" id="2.115.10.20">
    <property type="entry name" value="Glycosyl hydrolase domain, family 43"/>
    <property type="match status" value="1"/>
</dbReference>
<name>A0A6N7WL03_9FIRM</name>